<evidence type="ECO:0000313" key="8">
    <source>
        <dbReference type="Proteomes" id="UP000585272"/>
    </source>
</evidence>
<keyword evidence="8" id="KW-1185">Reference proteome</keyword>
<dbReference type="InterPro" id="IPR036390">
    <property type="entry name" value="WH_DNA-bd_sf"/>
</dbReference>
<accession>A0A840IMI5</accession>
<dbReference type="RefSeq" id="WP_183345669.1">
    <property type="nucleotide sequence ID" value="NZ_JACHNU010000010.1"/>
</dbReference>
<organism evidence="7 8">
    <name type="scientific">Conexibacter arvalis</name>
    <dbReference type="NCBI Taxonomy" id="912552"/>
    <lineage>
        <taxon>Bacteria</taxon>
        <taxon>Bacillati</taxon>
        <taxon>Actinomycetota</taxon>
        <taxon>Thermoleophilia</taxon>
        <taxon>Solirubrobacterales</taxon>
        <taxon>Conexibacteraceae</taxon>
        <taxon>Conexibacter</taxon>
    </lineage>
</organism>
<proteinExistence type="predicted"/>
<evidence type="ECO:0000256" key="2">
    <source>
        <dbReference type="ARBA" id="ARBA00023015"/>
    </source>
</evidence>
<dbReference type="AlphaFoldDB" id="A0A840IMI5"/>
<feature type="compositionally biased region" description="Low complexity" evidence="5">
    <location>
        <begin position="192"/>
        <end position="221"/>
    </location>
</feature>
<name>A0A840IMI5_9ACTN</name>
<dbReference type="CDD" id="cd07377">
    <property type="entry name" value="WHTH_GntR"/>
    <property type="match status" value="1"/>
</dbReference>
<protein>
    <submittedName>
        <fullName evidence="7">DNA-binding transcriptional regulator YhcF (GntR family)</fullName>
    </submittedName>
</protein>
<dbReference type="PROSITE" id="PS50949">
    <property type="entry name" value="HTH_GNTR"/>
    <property type="match status" value="1"/>
</dbReference>
<comment type="caution">
    <text evidence="7">The sequence shown here is derived from an EMBL/GenBank/DDBJ whole genome shotgun (WGS) entry which is preliminary data.</text>
</comment>
<dbReference type="InterPro" id="IPR036388">
    <property type="entry name" value="WH-like_DNA-bd_sf"/>
</dbReference>
<sequence>MSRFEPLSLDRDAEVPLGTQLTWALRARVTGGELAAGERLPGARELAAHVGVNVNTVRAVYARLEEEGLLEVVHGRGTFVADRAAPLDAAARFAAAVESEARRRGIDPRAVAAALYVQPADQPGADDDPAIRRALREEISRLERRLASLPAVAPGDDPFAPSAQYPSDAGRLLTRAELERQRDELAERVAEAADAGAAEAARSARAAADARPAAGGDAAARGRSRDPSTLTRNGTLRWVPGS</sequence>
<dbReference type="PANTHER" id="PTHR46577">
    <property type="entry name" value="HTH-TYPE TRANSCRIPTIONAL REGULATORY PROTEIN GABR"/>
    <property type="match status" value="1"/>
</dbReference>
<dbReference type="SUPFAM" id="SSF46785">
    <property type="entry name" value="Winged helix' DNA-binding domain"/>
    <property type="match status" value="1"/>
</dbReference>
<keyword evidence="3 7" id="KW-0238">DNA-binding</keyword>
<reference evidence="7 8" key="1">
    <citation type="submission" date="2020-08" db="EMBL/GenBank/DDBJ databases">
        <title>Genomic Encyclopedia of Archaeal and Bacterial Type Strains, Phase II (KMG-II): from individual species to whole genera.</title>
        <authorList>
            <person name="Goeker M."/>
        </authorList>
    </citation>
    <scope>NUCLEOTIDE SEQUENCE [LARGE SCALE GENOMIC DNA]</scope>
    <source>
        <strain evidence="7 8">DSM 23288</strain>
    </source>
</reference>
<dbReference type="GO" id="GO:0003700">
    <property type="term" value="F:DNA-binding transcription factor activity"/>
    <property type="evidence" value="ECO:0007669"/>
    <property type="project" value="InterPro"/>
</dbReference>
<dbReference type="Gene3D" id="1.10.10.10">
    <property type="entry name" value="Winged helix-like DNA-binding domain superfamily/Winged helix DNA-binding domain"/>
    <property type="match status" value="1"/>
</dbReference>
<evidence type="ECO:0000256" key="1">
    <source>
        <dbReference type="ARBA" id="ARBA00022898"/>
    </source>
</evidence>
<dbReference type="PANTHER" id="PTHR46577:SF1">
    <property type="entry name" value="HTH-TYPE TRANSCRIPTIONAL REGULATORY PROTEIN GABR"/>
    <property type="match status" value="1"/>
</dbReference>
<evidence type="ECO:0000256" key="5">
    <source>
        <dbReference type="SAM" id="MobiDB-lite"/>
    </source>
</evidence>
<keyword evidence="4" id="KW-0804">Transcription</keyword>
<dbReference type="Pfam" id="PF00392">
    <property type="entry name" value="GntR"/>
    <property type="match status" value="1"/>
</dbReference>
<feature type="region of interest" description="Disordered" evidence="5">
    <location>
        <begin position="187"/>
        <end position="242"/>
    </location>
</feature>
<keyword evidence="1" id="KW-0663">Pyridoxal phosphate</keyword>
<evidence type="ECO:0000313" key="7">
    <source>
        <dbReference type="EMBL" id="MBB4665070.1"/>
    </source>
</evidence>
<dbReference type="SMART" id="SM00345">
    <property type="entry name" value="HTH_GNTR"/>
    <property type="match status" value="1"/>
</dbReference>
<keyword evidence="2" id="KW-0805">Transcription regulation</keyword>
<evidence type="ECO:0000256" key="3">
    <source>
        <dbReference type="ARBA" id="ARBA00023125"/>
    </source>
</evidence>
<evidence type="ECO:0000259" key="6">
    <source>
        <dbReference type="PROSITE" id="PS50949"/>
    </source>
</evidence>
<dbReference type="EMBL" id="JACHNU010000010">
    <property type="protein sequence ID" value="MBB4665070.1"/>
    <property type="molecule type" value="Genomic_DNA"/>
</dbReference>
<gene>
    <name evidence="7" type="ORF">BDZ31_004689</name>
</gene>
<dbReference type="Proteomes" id="UP000585272">
    <property type="component" value="Unassembled WGS sequence"/>
</dbReference>
<evidence type="ECO:0000256" key="4">
    <source>
        <dbReference type="ARBA" id="ARBA00023163"/>
    </source>
</evidence>
<dbReference type="GO" id="GO:0003677">
    <property type="term" value="F:DNA binding"/>
    <property type="evidence" value="ECO:0007669"/>
    <property type="project" value="UniProtKB-KW"/>
</dbReference>
<dbReference type="InterPro" id="IPR051446">
    <property type="entry name" value="HTH_trans_reg/aminotransferase"/>
</dbReference>
<feature type="domain" description="HTH gntR-type" evidence="6">
    <location>
        <begin position="15"/>
        <end position="83"/>
    </location>
</feature>
<dbReference type="InterPro" id="IPR000524">
    <property type="entry name" value="Tscrpt_reg_HTH_GntR"/>
</dbReference>